<dbReference type="Proteomes" id="UP001597469">
    <property type="component" value="Unassembled WGS sequence"/>
</dbReference>
<accession>A0ABW5LWX1</accession>
<keyword evidence="3" id="KW-1185">Reference proteome</keyword>
<proteinExistence type="predicted"/>
<organism evidence="2 3">
    <name type="scientific">Spirosoma soli</name>
    <dbReference type="NCBI Taxonomy" id="1770529"/>
    <lineage>
        <taxon>Bacteria</taxon>
        <taxon>Pseudomonadati</taxon>
        <taxon>Bacteroidota</taxon>
        <taxon>Cytophagia</taxon>
        <taxon>Cytophagales</taxon>
        <taxon>Cytophagaceae</taxon>
        <taxon>Spirosoma</taxon>
    </lineage>
</organism>
<evidence type="ECO:0000313" key="2">
    <source>
        <dbReference type="EMBL" id="MFD2569273.1"/>
    </source>
</evidence>
<reference evidence="3" key="1">
    <citation type="journal article" date="2019" name="Int. J. Syst. Evol. Microbiol.">
        <title>The Global Catalogue of Microorganisms (GCM) 10K type strain sequencing project: providing services to taxonomists for standard genome sequencing and annotation.</title>
        <authorList>
            <consortium name="The Broad Institute Genomics Platform"/>
            <consortium name="The Broad Institute Genome Sequencing Center for Infectious Disease"/>
            <person name="Wu L."/>
            <person name="Ma J."/>
        </authorList>
    </citation>
    <scope>NUCLEOTIDE SEQUENCE [LARGE SCALE GENOMIC DNA]</scope>
    <source>
        <strain evidence="3">KCTC 42805</strain>
    </source>
</reference>
<dbReference type="RefSeq" id="WP_381518046.1">
    <property type="nucleotide sequence ID" value="NZ_JBHULN010000001.1"/>
</dbReference>
<sequence>MPKSFAKAQFIGLFVNNLDNMVDYYTEKLGFSFIR</sequence>
<dbReference type="InterPro" id="IPR029068">
    <property type="entry name" value="Glyas_Bleomycin-R_OHBP_Dase"/>
</dbReference>
<dbReference type="InterPro" id="IPR004360">
    <property type="entry name" value="Glyas_Fos-R_dOase_dom"/>
</dbReference>
<name>A0ABW5LWX1_9BACT</name>
<dbReference type="SUPFAM" id="SSF54593">
    <property type="entry name" value="Glyoxalase/Bleomycin resistance protein/Dihydroxybiphenyl dioxygenase"/>
    <property type="match status" value="1"/>
</dbReference>
<protein>
    <submittedName>
        <fullName evidence="2">VOC family protein</fullName>
    </submittedName>
</protein>
<dbReference type="Pfam" id="PF00903">
    <property type="entry name" value="Glyoxalase"/>
    <property type="match status" value="1"/>
</dbReference>
<evidence type="ECO:0000259" key="1">
    <source>
        <dbReference type="Pfam" id="PF00903"/>
    </source>
</evidence>
<gene>
    <name evidence="2" type="ORF">ACFSUS_01425</name>
</gene>
<evidence type="ECO:0000313" key="3">
    <source>
        <dbReference type="Proteomes" id="UP001597469"/>
    </source>
</evidence>
<feature type="domain" description="Glyoxalase/fosfomycin resistance/dioxygenase" evidence="1">
    <location>
        <begin position="11"/>
        <end position="34"/>
    </location>
</feature>
<comment type="caution">
    <text evidence="2">The sequence shown here is derived from an EMBL/GenBank/DDBJ whole genome shotgun (WGS) entry which is preliminary data.</text>
</comment>
<dbReference type="EMBL" id="JBHULN010000001">
    <property type="protein sequence ID" value="MFD2569273.1"/>
    <property type="molecule type" value="Genomic_DNA"/>
</dbReference>